<evidence type="ECO:0000256" key="1">
    <source>
        <dbReference type="SAM" id="MobiDB-lite"/>
    </source>
</evidence>
<dbReference type="Proteomes" id="UP000006591">
    <property type="component" value="Chromosome 3"/>
</dbReference>
<accession>A0A0E0GPE9</accession>
<reference evidence="2" key="2">
    <citation type="submission" date="2018-04" db="EMBL/GenBank/DDBJ databases">
        <title>OnivRS2 (Oryza nivara Reference Sequence Version 2).</title>
        <authorList>
            <person name="Zhang J."/>
            <person name="Kudrna D."/>
            <person name="Lee S."/>
            <person name="Talag J."/>
            <person name="Rajasekar S."/>
            <person name="Welchert J."/>
            <person name="Hsing Y.-I."/>
            <person name="Wing R.A."/>
        </authorList>
    </citation>
    <scope>NUCLEOTIDE SEQUENCE [LARGE SCALE GENOMIC DNA]</scope>
    <source>
        <strain evidence="2">SL10</strain>
    </source>
</reference>
<evidence type="ECO:0008006" key="4">
    <source>
        <dbReference type="Google" id="ProtNLM"/>
    </source>
</evidence>
<dbReference type="EnsemblPlants" id="ONIVA03G24070.1">
    <property type="protein sequence ID" value="ONIVA03G24070.1"/>
    <property type="gene ID" value="ONIVA03G24070"/>
</dbReference>
<name>A0A0E0GPE9_ORYNI</name>
<proteinExistence type="predicted"/>
<reference evidence="2" key="1">
    <citation type="submission" date="2015-04" db="UniProtKB">
        <authorList>
            <consortium name="EnsemblPlants"/>
        </authorList>
    </citation>
    <scope>IDENTIFICATION</scope>
    <source>
        <strain evidence="2">SL10</strain>
    </source>
</reference>
<evidence type="ECO:0000313" key="3">
    <source>
        <dbReference type="Proteomes" id="UP000006591"/>
    </source>
</evidence>
<dbReference type="Gramene" id="ONIVA03G24070.1">
    <property type="protein sequence ID" value="ONIVA03G24070.1"/>
    <property type="gene ID" value="ONIVA03G24070"/>
</dbReference>
<sequence>MRRRGSDGGIHWSGDGGGTRAELHGLLADGDPRAASGGGAGVARLPVSGGDAGVAAAGTGAAAAGGGNRRRQQGSWPLGHDRKPRTAVGRGV</sequence>
<feature type="compositionally biased region" description="Low complexity" evidence="1">
    <location>
        <begin position="53"/>
        <end position="62"/>
    </location>
</feature>
<evidence type="ECO:0000313" key="2">
    <source>
        <dbReference type="EnsemblPlants" id="ONIVA03G24070.1"/>
    </source>
</evidence>
<keyword evidence="3" id="KW-1185">Reference proteome</keyword>
<organism evidence="2">
    <name type="scientific">Oryza nivara</name>
    <name type="common">Indian wild rice</name>
    <name type="synonym">Oryza sativa f. spontanea</name>
    <dbReference type="NCBI Taxonomy" id="4536"/>
    <lineage>
        <taxon>Eukaryota</taxon>
        <taxon>Viridiplantae</taxon>
        <taxon>Streptophyta</taxon>
        <taxon>Embryophyta</taxon>
        <taxon>Tracheophyta</taxon>
        <taxon>Spermatophyta</taxon>
        <taxon>Magnoliopsida</taxon>
        <taxon>Liliopsida</taxon>
        <taxon>Poales</taxon>
        <taxon>Poaceae</taxon>
        <taxon>BOP clade</taxon>
        <taxon>Oryzoideae</taxon>
        <taxon>Oryzeae</taxon>
        <taxon>Oryzinae</taxon>
        <taxon>Oryza</taxon>
    </lineage>
</organism>
<protein>
    <recommendedName>
        <fullName evidence="4">DUF834 domain-containing protein</fullName>
    </recommendedName>
</protein>
<feature type="region of interest" description="Disordered" evidence="1">
    <location>
        <begin position="1"/>
        <end position="92"/>
    </location>
</feature>
<dbReference type="AlphaFoldDB" id="A0A0E0GPE9"/>
<dbReference type="HOGENOM" id="CLU_2417030_0_0_1"/>